<feature type="transmembrane region" description="Helical" evidence="10">
    <location>
        <begin position="574"/>
        <end position="598"/>
    </location>
</feature>
<dbReference type="SMART" id="SM00408">
    <property type="entry name" value="IGc2"/>
    <property type="match status" value="2"/>
</dbReference>
<dbReference type="GO" id="GO:0007155">
    <property type="term" value="P:cell adhesion"/>
    <property type="evidence" value="ECO:0007669"/>
    <property type="project" value="UniProtKB-KW"/>
</dbReference>
<dbReference type="InterPro" id="IPR007110">
    <property type="entry name" value="Ig-like_dom"/>
</dbReference>
<dbReference type="InterPro" id="IPR051036">
    <property type="entry name" value="SIGLEC"/>
</dbReference>
<sequence length="687" mass="77352">MFRPCVSNTPALGSKVYPGPCRITRIPKTLVRSHVSPSPLFALDEDKTRHGRSPVNVNPIKTKMVWTQRVFPLLWILIEGSSGKHWAAWMPQSMSAFTESCVAIPCRFDFPEEIQPSAVHGIWYFNSPYPKNFPPVVLKSKTNTAHEIYMGRTKMLGDLNEKNCSIQIDRLSSEVQGKYYFRTDLGGYNQYTFSEHANLHIIDEPYVLSPNMIVSGSETELTCLVPDNCPDMKPSVTWIEIEGLEHHSAYARLEESDGSWTHISTLKFLPSYKNNGQRLGCKVNYLETELEYKGYVTMDVKYAPRIIDINSSTEITEGTQVAFVCVVDSNPVSRIMWLKEDVLLKEDYSQNLTLELEYVTFNHDGIYICVAENEHGRSNKSMGLAVMYAPWKPSVNASIIAIEGESVTIMCNTQGNPDPTISIIKDKQVLNSVIFENELVLEIPSVTHEHDGEYWCTAENPYGQSNSSFNLTVVFSPLFLPESKCSVSKDTIQCMCTVKSNPDPVIVFEIPERNLSLSELDLEFVHSQRNGYMVSSILTLQKDTGIPQVVLCIASNLYGRKAQELLFHDSSKLVWAKIGPVGAVVVFVILVAVGGYMIKTREKKNLTESSSFIQTETSTSHNGQGNKKNLGKVENQFLSISERILLRRHQPSSVDSDYANIDFTKKNVKDSYTSTEELSEYAEIRVK</sequence>
<organism evidence="12 13">
    <name type="scientific">Pelobates cultripes</name>
    <name type="common">Western spadefoot toad</name>
    <dbReference type="NCBI Taxonomy" id="61616"/>
    <lineage>
        <taxon>Eukaryota</taxon>
        <taxon>Metazoa</taxon>
        <taxon>Chordata</taxon>
        <taxon>Craniata</taxon>
        <taxon>Vertebrata</taxon>
        <taxon>Euteleostomi</taxon>
        <taxon>Amphibia</taxon>
        <taxon>Batrachia</taxon>
        <taxon>Anura</taxon>
        <taxon>Pelobatoidea</taxon>
        <taxon>Pelobatidae</taxon>
        <taxon>Pelobates</taxon>
    </lineage>
</organism>
<evidence type="ECO:0000256" key="2">
    <source>
        <dbReference type="ARBA" id="ARBA00022692"/>
    </source>
</evidence>
<name>A0AAD1WQL7_PELCU</name>
<evidence type="ECO:0000256" key="6">
    <source>
        <dbReference type="ARBA" id="ARBA00023136"/>
    </source>
</evidence>
<dbReference type="InterPro" id="IPR013783">
    <property type="entry name" value="Ig-like_fold"/>
</dbReference>
<evidence type="ECO:0000256" key="10">
    <source>
        <dbReference type="SAM" id="Phobius"/>
    </source>
</evidence>
<protein>
    <submittedName>
        <fullName evidence="12">Myelin-associated glyco isoform X1</fullName>
    </submittedName>
</protein>
<evidence type="ECO:0000256" key="7">
    <source>
        <dbReference type="ARBA" id="ARBA00023157"/>
    </source>
</evidence>
<keyword evidence="13" id="KW-1185">Reference proteome</keyword>
<dbReference type="GO" id="GO:0033691">
    <property type="term" value="F:sialic acid binding"/>
    <property type="evidence" value="ECO:0007669"/>
    <property type="project" value="TreeGrafter"/>
</dbReference>
<dbReference type="Proteomes" id="UP001295444">
    <property type="component" value="Chromosome 10"/>
</dbReference>
<reference evidence="12" key="1">
    <citation type="submission" date="2022-03" db="EMBL/GenBank/DDBJ databases">
        <authorList>
            <person name="Alioto T."/>
            <person name="Alioto T."/>
            <person name="Gomez Garrido J."/>
        </authorList>
    </citation>
    <scope>NUCLEOTIDE SEQUENCE</scope>
</reference>
<dbReference type="GO" id="GO:0030246">
    <property type="term" value="F:carbohydrate binding"/>
    <property type="evidence" value="ECO:0007669"/>
    <property type="project" value="UniProtKB-KW"/>
</dbReference>
<dbReference type="InterPro" id="IPR003598">
    <property type="entry name" value="Ig_sub2"/>
</dbReference>
<evidence type="ECO:0000256" key="4">
    <source>
        <dbReference type="ARBA" id="ARBA00022889"/>
    </source>
</evidence>
<accession>A0AAD1WQL7</accession>
<dbReference type="PANTHER" id="PTHR12035:SF107">
    <property type="entry name" value="MYELIN-ASSOCIATED GLYCOPROTEIN"/>
    <property type="match status" value="1"/>
</dbReference>
<keyword evidence="6 10" id="KW-0472">Membrane</keyword>
<dbReference type="GO" id="GO:0005886">
    <property type="term" value="C:plasma membrane"/>
    <property type="evidence" value="ECO:0007669"/>
    <property type="project" value="TreeGrafter"/>
</dbReference>
<dbReference type="InterPro" id="IPR036179">
    <property type="entry name" value="Ig-like_dom_sf"/>
</dbReference>
<dbReference type="EMBL" id="OW240921">
    <property type="protein sequence ID" value="CAH2318151.1"/>
    <property type="molecule type" value="Genomic_DNA"/>
</dbReference>
<keyword evidence="4" id="KW-0130">Cell adhesion</keyword>
<evidence type="ECO:0000256" key="9">
    <source>
        <dbReference type="SAM" id="MobiDB-lite"/>
    </source>
</evidence>
<evidence type="ECO:0000313" key="12">
    <source>
        <dbReference type="EMBL" id="CAH2318151.1"/>
    </source>
</evidence>
<keyword evidence="3" id="KW-0430">Lectin</keyword>
<dbReference type="SMART" id="SM00409">
    <property type="entry name" value="IG"/>
    <property type="match status" value="4"/>
</dbReference>
<dbReference type="PROSITE" id="PS50835">
    <property type="entry name" value="IG_LIKE"/>
    <property type="match status" value="3"/>
</dbReference>
<feature type="domain" description="Ig-like" evidence="11">
    <location>
        <begin position="205"/>
        <end position="291"/>
    </location>
</feature>
<evidence type="ECO:0000313" key="13">
    <source>
        <dbReference type="Proteomes" id="UP001295444"/>
    </source>
</evidence>
<dbReference type="PANTHER" id="PTHR12035">
    <property type="entry name" value="SIALIC ACID BINDING IMMUNOGLOBULIN-LIKE LECTIN"/>
    <property type="match status" value="1"/>
</dbReference>
<evidence type="ECO:0000256" key="8">
    <source>
        <dbReference type="ARBA" id="ARBA00038361"/>
    </source>
</evidence>
<dbReference type="Pfam" id="PF13927">
    <property type="entry name" value="Ig_3"/>
    <property type="match status" value="2"/>
</dbReference>
<dbReference type="AlphaFoldDB" id="A0AAD1WQL7"/>
<gene>
    <name evidence="12" type="ORF">PECUL_23A050767</name>
</gene>
<feature type="region of interest" description="Disordered" evidence="9">
    <location>
        <begin position="609"/>
        <end position="629"/>
    </location>
</feature>
<feature type="compositionally biased region" description="Polar residues" evidence="9">
    <location>
        <begin position="609"/>
        <end position="627"/>
    </location>
</feature>
<evidence type="ECO:0000256" key="1">
    <source>
        <dbReference type="ARBA" id="ARBA00004479"/>
    </source>
</evidence>
<dbReference type="SUPFAM" id="SSF48726">
    <property type="entry name" value="Immunoglobulin"/>
    <property type="match status" value="4"/>
</dbReference>
<comment type="subcellular location">
    <subcellularLocation>
        <location evidence="1">Membrane</location>
        <topology evidence="1">Single-pass type I membrane protein</topology>
    </subcellularLocation>
</comment>
<feature type="domain" description="Ig-like" evidence="11">
    <location>
        <begin position="393"/>
        <end position="472"/>
    </location>
</feature>
<keyword evidence="5 10" id="KW-1133">Transmembrane helix</keyword>
<evidence type="ECO:0000256" key="3">
    <source>
        <dbReference type="ARBA" id="ARBA00022734"/>
    </source>
</evidence>
<keyword evidence="7" id="KW-1015">Disulfide bond</keyword>
<feature type="domain" description="Ig-like" evidence="11">
    <location>
        <begin position="304"/>
        <end position="385"/>
    </location>
</feature>
<dbReference type="Pfam" id="PF08205">
    <property type="entry name" value="C2-set_2"/>
    <property type="match status" value="1"/>
</dbReference>
<comment type="similarity">
    <text evidence="8">Belongs to the immunoglobulin superfamily. SIGLEC (sialic acid binding Ig-like lectin) family.</text>
</comment>
<evidence type="ECO:0000259" key="11">
    <source>
        <dbReference type="PROSITE" id="PS50835"/>
    </source>
</evidence>
<evidence type="ECO:0000256" key="5">
    <source>
        <dbReference type="ARBA" id="ARBA00022989"/>
    </source>
</evidence>
<keyword evidence="2 10" id="KW-0812">Transmembrane</keyword>
<dbReference type="InterPro" id="IPR013162">
    <property type="entry name" value="CD80_C2-set"/>
</dbReference>
<proteinExistence type="inferred from homology"/>
<dbReference type="InterPro" id="IPR003599">
    <property type="entry name" value="Ig_sub"/>
</dbReference>
<dbReference type="Gene3D" id="2.60.40.10">
    <property type="entry name" value="Immunoglobulins"/>
    <property type="match status" value="4"/>
</dbReference>